<keyword evidence="3" id="KW-1185">Reference proteome</keyword>
<feature type="compositionally biased region" description="Basic and acidic residues" evidence="1">
    <location>
        <begin position="36"/>
        <end position="45"/>
    </location>
</feature>
<dbReference type="EMBL" id="KB007948">
    <property type="protein sequence ID" value="ELR18672.1"/>
    <property type="molecule type" value="Genomic_DNA"/>
</dbReference>
<evidence type="ECO:0000313" key="3">
    <source>
        <dbReference type="Proteomes" id="UP000011083"/>
    </source>
</evidence>
<gene>
    <name evidence="2" type="ORF">ACA1_393580</name>
</gene>
<protein>
    <submittedName>
        <fullName evidence="2">Uncharacterized protein</fullName>
    </submittedName>
</protein>
<name>L8H0D8_ACACF</name>
<proteinExistence type="predicted"/>
<feature type="compositionally biased region" description="Basic and acidic residues" evidence="1">
    <location>
        <begin position="13"/>
        <end position="29"/>
    </location>
</feature>
<dbReference type="KEGG" id="acan:ACA1_393580"/>
<accession>L8H0D8</accession>
<dbReference type="Proteomes" id="UP000011083">
    <property type="component" value="Unassembled WGS sequence"/>
</dbReference>
<dbReference type="AlphaFoldDB" id="L8H0D8"/>
<dbReference type="RefSeq" id="XP_004340715.1">
    <property type="nucleotide sequence ID" value="XM_004340667.1"/>
</dbReference>
<feature type="compositionally biased region" description="Polar residues" evidence="1">
    <location>
        <begin position="47"/>
        <end position="62"/>
    </location>
</feature>
<sequence length="153" mass="16205">MDSLETSTPVGRIDSRAPPRPARSVDDMRGYGTMRASRDHQHETMKPSLSSSPAPTQLTTLRNFGGGTSSSPAADSSPLSSSLSSSGTNRPTPPPKPRVITSTMTSAYFAQQHYITGAFADSASAAELVQFGILFAATKSSAASRRPIHHNDR</sequence>
<organism evidence="2 3">
    <name type="scientific">Acanthamoeba castellanii (strain ATCC 30010 / Neff)</name>
    <dbReference type="NCBI Taxonomy" id="1257118"/>
    <lineage>
        <taxon>Eukaryota</taxon>
        <taxon>Amoebozoa</taxon>
        <taxon>Discosea</taxon>
        <taxon>Longamoebia</taxon>
        <taxon>Centramoebida</taxon>
        <taxon>Acanthamoebidae</taxon>
        <taxon>Acanthamoeba</taxon>
    </lineage>
</organism>
<feature type="region of interest" description="Disordered" evidence="1">
    <location>
        <begin position="1"/>
        <end position="103"/>
    </location>
</feature>
<feature type="compositionally biased region" description="Low complexity" evidence="1">
    <location>
        <begin position="69"/>
        <end position="86"/>
    </location>
</feature>
<dbReference type="GeneID" id="14919456"/>
<dbReference type="VEuPathDB" id="AmoebaDB:ACA1_393580"/>
<reference evidence="2 3" key="1">
    <citation type="journal article" date="2013" name="Genome Biol.">
        <title>Genome of Acanthamoeba castellanii highlights extensive lateral gene transfer and early evolution of tyrosine kinase signaling.</title>
        <authorList>
            <person name="Clarke M."/>
            <person name="Lohan A.J."/>
            <person name="Liu B."/>
            <person name="Lagkouvardos I."/>
            <person name="Roy S."/>
            <person name="Zafar N."/>
            <person name="Bertelli C."/>
            <person name="Schilde C."/>
            <person name="Kianianmomeni A."/>
            <person name="Burglin T.R."/>
            <person name="Frech C."/>
            <person name="Turcotte B."/>
            <person name="Kopec K.O."/>
            <person name="Synnott J.M."/>
            <person name="Choo C."/>
            <person name="Paponov I."/>
            <person name="Finkler A."/>
            <person name="Soon Heng Tan C."/>
            <person name="Hutchins A.P."/>
            <person name="Weinmeier T."/>
            <person name="Rattei T."/>
            <person name="Chu J.S."/>
            <person name="Gimenez G."/>
            <person name="Irimia M."/>
            <person name="Rigden D.J."/>
            <person name="Fitzpatrick D.A."/>
            <person name="Lorenzo-Morales J."/>
            <person name="Bateman A."/>
            <person name="Chiu C.H."/>
            <person name="Tang P."/>
            <person name="Hegemann P."/>
            <person name="Fromm H."/>
            <person name="Raoult D."/>
            <person name="Greub G."/>
            <person name="Miranda-Saavedra D."/>
            <person name="Chen N."/>
            <person name="Nash P."/>
            <person name="Ginger M.L."/>
            <person name="Horn M."/>
            <person name="Schaap P."/>
            <person name="Caler L."/>
            <person name="Loftus B."/>
        </authorList>
    </citation>
    <scope>NUCLEOTIDE SEQUENCE [LARGE SCALE GENOMIC DNA]</scope>
    <source>
        <strain evidence="2 3">Neff</strain>
    </source>
</reference>
<evidence type="ECO:0000313" key="2">
    <source>
        <dbReference type="EMBL" id="ELR18672.1"/>
    </source>
</evidence>
<evidence type="ECO:0000256" key="1">
    <source>
        <dbReference type="SAM" id="MobiDB-lite"/>
    </source>
</evidence>